<dbReference type="InterPro" id="IPR036237">
    <property type="entry name" value="Xyl_isomerase-like_sf"/>
</dbReference>
<dbReference type="GO" id="GO:0008927">
    <property type="term" value="F:mannonate dehydratase activity"/>
    <property type="evidence" value="ECO:0007669"/>
    <property type="project" value="UniProtKB-EC"/>
</dbReference>
<name>A0A1L3LXP2_9HYPH</name>
<comment type="cofactor">
    <cofactor evidence="3">
        <name>Fe(2+)</name>
        <dbReference type="ChEBI" id="CHEBI:29033"/>
    </cofactor>
</comment>
<keyword evidence="9" id="KW-0464">Manganese</keyword>
<evidence type="ECO:0000256" key="7">
    <source>
        <dbReference type="ARBA" id="ARBA00012927"/>
    </source>
</evidence>
<geneLocation type="plasmid" evidence="11 12">
    <name>C</name>
</geneLocation>
<comment type="similarity">
    <text evidence="6">Belongs to the mannonate dehydratase family.</text>
</comment>
<evidence type="ECO:0000256" key="4">
    <source>
        <dbReference type="ARBA" id="ARBA00002713"/>
    </source>
</evidence>
<evidence type="ECO:0000256" key="1">
    <source>
        <dbReference type="ARBA" id="ARBA00001794"/>
    </source>
</evidence>
<protein>
    <recommendedName>
        <fullName evidence="7">mannonate dehydratase</fullName>
        <ecNumber evidence="7">4.2.1.8</ecNumber>
    </recommendedName>
</protein>
<comment type="pathway">
    <text evidence="5">Carbohydrate metabolism; pentose and glucuronate interconversion.</text>
</comment>
<evidence type="ECO:0000256" key="6">
    <source>
        <dbReference type="ARBA" id="ARBA00007389"/>
    </source>
</evidence>
<organism evidence="11 12">
    <name type="scientific">Sinorhizobium americanum</name>
    <dbReference type="NCBI Taxonomy" id="194963"/>
    <lineage>
        <taxon>Bacteria</taxon>
        <taxon>Pseudomonadati</taxon>
        <taxon>Pseudomonadota</taxon>
        <taxon>Alphaproteobacteria</taxon>
        <taxon>Hyphomicrobiales</taxon>
        <taxon>Rhizobiaceae</taxon>
        <taxon>Sinorhizobium/Ensifer group</taxon>
        <taxon>Sinorhizobium</taxon>
    </lineage>
</organism>
<dbReference type="Pfam" id="PF03786">
    <property type="entry name" value="UxuA"/>
    <property type="match status" value="2"/>
</dbReference>
<dbReference type="GO" id="GO:0042840">
    <property type="term" value="P:D-glucuronate catabolic process"/>
    <property type="evidence" value="ECO:0007669"/>
    <property type="project" value="TreeGrafter"/>
</dbReference>
<keyword evidence="12" id="KW-1185">Reference proteome</keyword>
<comment type="cofactor">
    <cofactor evidence="2">
        <name>Mn(2+)</name>
        <dbReference type="ChEBI" id="CHEBI:29035"/>
    </cofactor>
</comment>
<dbReference type="UniPathway" id="UPA00246"/>
<dbReference type="SUPFAM" id="SSF51658">
    <property type="entry name" value="Xylose isomerase-like"/>
    <property type="match status" value="1"/>
</dbReference>
<dbReference type="Proteomes" id="UP000182306">
    <property type="component" value="Plasmid C"/>
</dbReference>
<gene>
    <name evidence="11" type="primary">uxuA</name>
    <name evidence="11" type="ORF">SAMCFNEI73_pC1114</name>
</gene>
<dbReference type="InterPro" id="IPR004628">
    <property type="entry name" value="Man_deHydtase"/>
</dbReference>
<evidence type="ECO:0000256" key="10">
    <source>
        <dbReference type="ARBA" id="ARBA00023239"/>
    </source>
</evidence>
<evidence type="ECO:0000313" key="11">
    <source>
        <dbReference type="EMBL" id="APG94826.1"/>
    </source>
</evidence>
<evidence type="ECO:0000256" key="5">
    <source>
        <dbReference type="ARBA" id="ARBA00004892"/>
    </source>
</evidence>
<reference evidence="11 12" key="1">
    <citation type="submission" date="2015-10" db="EMBL/GenBank/DDBJ databases">
        <title>Genomic differences between typical nodule nitrogen-fixing rhizobial strains and those coming from bean seeds.</title>
        <authorList>
            <person name="Peralta H."/>
            <person name="Aguilar-Vera A."/>
            <person name="Diaz R."/>
            <person name="Mora Y."/>
            <person name="Martinez-Batallar G."/>
            <person name="Salazar E."/>
            <person name="Vargas-Lagunas C."/>
            <person name="Encarnacion S."/>
            <person name="Girard L."/>
            <person name="Mora J."/>
        </authorList>
    </citation>
    <scope>NUCLEOTIDE SEQUENCE [LARGE SCALE GENOMIC DNA]</scope>
    <source>
        <strain evidence="11 12">CFNEI 73</strain>
        <plasmid evidence="11 12">C</plasmid>
    </source>
</reference>
<accession>A0A1L3LXP2</accession>
<keyword evidence="8" id="KW-0408">Iron</keyword>
<keyword evidence="10 11" id="KW-0456">Lyase</keyword>
<dbReference type="KEGG" id="same:SAMCFNEI73_pC1114"/>
<comment type="function">
    <text evidence="4">Catalyzes the dehydration of D-mannonate.</text>
</comment>
<evidence type="ECO:0000256" key="2">
    <source>
        <dbReference type="ARBA" id="ARBA00001936"/>
    </source>
</evidence>
<evidence type="ECO:0000256" key="8">
    <source>
        <dbReference type="ARBA" id="ARBA00023004"/>
    </source>
</evidence>
<dbReference type="PANTHER" id="PTHR30387">
    <property type="entry name" value="MANNONATE DEHYDRATASE"/>
    <property type="match status" value="1"/>
</dbReference>
<sequence>MKWAEGIQKELSMYVGTQVAARDDEDYRVYAQLGVKNISADPPGDPASWTLEDLERHRDHVESFGLVLDMIQLPLPSKPIEKASYPDILLAGPERDRQIDAVCRMIENCARAGIPAAKYNLNLIGIPRSEMERGRGGSMNEAFRWERVDRSAAPGLAGVLSEDENWERIDYFLERVVPVATSNRVRIACHPHDPYAPPGYRGVTRVLGTVEGLKKFVQMHESPYHGLNFCQGSIGEMLDNPREEIDEIIRWFGTRGKIFNLHFRNIRGGKLSFMETFPDEGDMDMVRSLKIYHEVGYQYMVMPDHVPTISGRDPTGVAFAFCYGYIAALIESLSAR</sequence>
<dbReference type="GO" id="GO:0030145">
    <property type="term" value="F:manganese ion binding"/>
    <property type="evidence" value="ECO:0007669"/>
    <property type="project" value="TreeGrafter"/>
</dbReference>
<evidence type="ECO:0000256" key="9">
    <source>
        <dbReference type="ARBA" id="ARBA00023211"/>
    </source>
</evidence>
<dbReference type="GO" id="GO:0008198">
    <property type="term" value="F:ferrous iron binding"/>
    <property type="evidence" value="ECO:0007669"/>
    <property type="project" value="TreeGrafter"/>
</dbReference>
<dbReference type="PANTHER" id="PTHR30387:SF2">
    <property type="entry name" value="MANNONATE DEHYDRATASE"/>
    <property type="match status" value="1"/>
</dbReference>
<dbReference type="EC" id="4.2.1.8" evidence="7"/>
<dbReference type="EMBL" id="CP013110">
    <property type="protein sequence ID" value="APG94826.1"/>
    <property type="molecule type" value="Genomic_DNA"/>
</dbReference>
<proteinExistence type="inferred from homology"/>
<dbReference type="Gene3D" id="3.20.20.150">
    <property type="entry name" value="Divalent-metal-dependent TIM barrel enzymes"/>
    <property type="match status" value="1"/>
</dbReference>
<evidence type="ECO:0000313" key="12">
    <source>
        <dbReference type="Proteomes" id="UP000182306"/>
    </source>
</evidence>
<dbReference type="AlphaFoldDB" id="A0A1L3LXP2"/>
<evidence type="ECO:0000256" key="3">
    <source>
        <dbReference type="ARBA" id="ARBA00001954"/>
    </source>
</evidence>
<comment type="catalytic activity">
    <reaction evidence="1">
        <text>D-mannonate = 2-dehydro-3-deoxy-D-gluconate + H2O</text>
        <dbReference type="Rhea" id="RHEA:20097"/>
        <dbReference type="ChEBI" id="CHEBI:15377"/>
        <dbReference type="ChEBI" id="CHEBI:17767"/>
        <dbReference type="ChEBI" id="CHEBI:57990"/>
        <dbReference type="EC" id="4.2.1.8"/>
    </reaction>
</comment>
<keyword evidence="11" id="KW-0614">Plasmid</keyword>